<dbReference type="SUPFAM" id="SSF103515">
    <property type="entry name" value="Autotransporter"/>
    <property type="match status" value="1"/>
</dbReference>
<dbReference type="InterPro" id="IPR006315">
    <property type="entry name" value="OM_autotransptr_brl_dom"/>
</dbReference>
<keyword evidence="4" id="KW-1185">Reference proteome</keyword>
<dbReference type="Gene3D" id="2.40.128.130">
    <property type="entry name" value="Autotransporter beta-domain"/>
    <property type="match status" value="1"/>
</dbReference>
<gene>
    <name evidence="3" type="ORF">GCM10017655_15140</name>
</gene>
<name>A0A9W6NF44_9PSED</name>
<accession>A0A9W6NF44</accession>
<protein>
    <recommendedName>
        <fullName evidence="2">Autotransporter domain-containing protein</fullName>
    </recommendedName>
</protein>
<dbReference type="AlphaFoldDB" id="A0A9W6NF44"/>
<reference evidence="3" key="2">
    <citation type="submission" date="2023-01" db="EMBL/GenBank/DDBJ databases">
        <authorList>
            <person name="Sun Q."/>
            <person name="Evtushenko L."/>
        </authorList>
    </citation>
    <scope>NUCLEOTIDE SEQUENCE</scope>
    <source>
        <strain evidence="3">VKM B-2935</strain>
    </source>
</reference>
<dbReference type="GO" id="GO:0019867">
    <property type="term" value="C:outer membrane"/>
    <property type="evidence" value="ECO:0007669"/>
    <property type="project" value="InterPro"/>
</dbReference>
<evidence type="ECO:0000313" key="3">
    <source>
        <dbReference type="EMBL" id="GLK88452.1"/>
    </source>
</evidence>
<dbReference type="InterPro" id="IPR036709">
    <property type="entry name" value="Autotransporte_beta_dom_sf"/>
</dbReference>
<dbReference type="PROSITE" id="PS51208">
    <property type="entry name" value="AUTOTRANSPORTER"/>
    <property type="match status" value="1"/>
</dbReference>
<evidence type="ECO:0000313" key="4">
    <source>
        <dbReference type="Proteomes" id="UP001143328"/>
    </source>
</evidence>
<feature type="chain" id="PRO_5040887371" description="Autotransporter domain-containing protein" evidence="1">
    <location>
        <begin position="24"/>
        <end position="738"/>
    </location>
</feature>
<dbReference type="InterPro" id="IPR005546">
    <property type="entry name" value="Autotransporte_beta"/>
</dbReference>
<proteinExistence type="predicted"/>
<reference evidence="3" key="1">
    <citation type="journal article" date="2014" name="Int. J. Syst. Evol. Microbiol.">
        <title>Complete genome sequence of Corynebacterium casei LMG S-19264T (=DSM 44701T), isolated from a smear-ripened cheese.</title>
        <authorList>
            <consortium name="US DOE Joint Genome Institute (JGI-PGF)"/>
            <person name="Walter F."/>
            <person name="Albersmeier A."/>
            <person name="Kalinowski J."/>
            <person name="Ruckert C."/>
        </authorList>
    </citation>
    <scope>NUCLEOTIDE SEQUENCE</scope>
    <source>
        <strain evidence="3">VKM B-2935</strain>
    </source>
</reference>
<feature type="domain" description="Autotransporter" evidence="2">
    <location>
        <begin position="461"/>
        <end position="738"/>
    </location>
</feature>
<dbReference type="NCBIfam" id="TIGR01414">
    <property type="entry name" value="autotrans_barl"/>
    <property type="match status" value="1"/>
</dbReference>
<dbReference type="SUPFAM" id="SSF51126">
    <property type="entry name" value="Pectin lyase-like"/>
    <property type="match status" value="1"/>
</dbReference>
<feature type="signal peptide" evidence="1">
    <location>
        <begin position="1"/>
        <end position="23"/>
    </location>
</feature>
<organism evidence="3 4">
    <name type="scientific">Pseudomonas turukhanskensis</name>
    <dbReference type="NCBI Taxonomy" id="1806536"/>
    <lineage>
        <taxon>Bacteria</taxon>
        <taxon>Pseudomonadati</taxon>
        <taxon>Pseudomonadota</taxon>
        <taxon>Gammaproteobacteria</taxon>
        <taxon>Pseudomonadales</taxon>
        <taxon>Pseudomonadaceae</taxon>
        <taxon>Pseudomonas</taxon>
    </lineage>
</organism>
<comment type="caution">
    <text evidence="3">The sequence shown here is derived from an EMBL/GenBank/DDBJ whole genome shotgun (WGS) entry which is preliminary data.</text>
</comment>
<dbReference type="Pfam" id="PF03797">
    <property type="entry name" value="Autotransporter"/>
    <property type="match status" value="1"/>
</dbReference>
<evidence type="ECO:0000256" key="1">
    <source>
        <dbReference type="SAM" id="SignalP"/>
    </source>
</evidence>
<keyword evidence="1" id="KW-0732">Signal</keyword>
<dbReference type="InterPro" id="IPR011050">
    <property type="entry name" value="Pectin_lyase_fold/virulence"/>
</dbReference>
<dbReference type="Proteomes" id="UP001143328">
    <property type="component" value="Unassembled WGS sequence"/>
</dbReference>
<dbReference type="EMBL" id="BSFN01000003">
    <property type="protein sequence ID" value="GLK88452.1"/>
    <property type="molecule type" value="Genomic_DNA"/>
</dbReference>
<dbReference type="SMART" id="SM00869">
    <property type="entry name" value="Autotransporter"/>
    <property type="match status" value="1"/>
</dbReference>
<sequence>MSNFKLTLACLLVTQAIAGYALAADHDVSQDGVITADITFTGTDTVLANIANSFNPGTTANFTNDSVLIVSAANAIGAGVQNFKDNSYLKITVADAISGGRQNFFDRSHIELVGVDLVNANLAFNLADADTKLSLSGNKVLLGLLEGKGKVVNDGNQDGTLTLDTGRWRTSTFDGVLADGSGSGTLNLIKQGVGEWIYNGDGSAMTGTTSVNNGQLTVNGDLSNSSVTVNSGGTLSGTGTVGSVAVKAAGMLGAENASDRLKINGDLDMARLSTFYVAAGPDGKAGLVEVKGTASIEGGSVYVAAGAGHYAPSTVYTILTAQGGVDGQFLGVSSNLYFLNPKLIYNADSVELELERNDKSIVSVARSRSSINVASSLGTHTDTLINHLLSTDHETASLALEQLAGAASASRVAAMLASTAQVSNTLLRAMEQRDNRGNSLHPAVLHGDAPMAVSNDRGPHDPRGEGRVWFKALGSQGSFESEDNAGDLKQRTSGGLMGADWPVGDAWRMGVVSGYSKTDLDAGDYLSGAMKSYHLGAYAWHHYGPLATRMGFAYSNHEGTSKRQVDYNNFSDTPRGHFDASGQQVFVEFAYQTANARLVKEPFINLSYQRYQRDAYAEKGGAASLYVQEQQQNNLTSTLGLRVASLRQLDNGMSLTPRAAAGWRHTYGDTEIIARQRFVSGGSAFEVYGSNLDRDSLMLEGGLDLGLSPSQSLGLGYTGEIGSNGRNHGWQAQWRLSF</sequence>
<dbReference type="RefSeq" id="WP_271194667.1">
    <property type="nucleotide sequence ID" value="NZ_BSFN01000003.1"/>
</dbReference>
<evidence type="ECO:0000259" key="2">
    <source>
        <dbReference type="PROSITE" id="PS51208"/>
    </source>
</evidence>